<organism evidence="12 13">
    <name type="scientific">Candidatus Planktophila versatilis</name>
    <dbReference type="NCBI Taxonomy" id="1884905"/>
    <lineage>
        <taxon>Bacteria</taxon>
        <taxon>Bacillati</taxon>
        <taxon>Actinomycetota</taxon>
        <taxon>Actinomycetes</taxon>
        <taxon>Candidatus Nanopelagicales</taxon>
        <taxon>Candidatus Nanopelagicaceae</taxon>
        <taxon>Candidatus Planktophila</taxon>
    </lineage>
</organism>
<feature type="binding site" evidence="7">
    <location>
        <position position="469"/>
    </location>
    <ligand>
        <name>meso-2,6-diaminopimelate</name>
        <dbReference type="ChEBI" id="CHEBI:57791"/>
    </ligand>
</feature>
<keyword evidence="7" id="KW-0067">ATP-binding</keyword>
<evidence type="ECO:0000313" key="13">
    <source>
        <dbReference type="Proteomes" id="UP000217194"/>
    </source>
</evidence>
<feature type="binding site" evidence="7">
    <location>
        <position position="473"/>
    </location>
    <ligand>
        <name>meso-2,6-diaminopimelate</name>
        <dbReference type="ChEBI" id="CHEBI:57791"/>
    </ligand>
</feature>
<dbReference type="NCBIfam" id="TIGR01085">
    <property type="entry name" value="murE"/>
    <property type="match status" value="1"/>
</dbReference>
<dbReference type="EMBL" id="CP016778">
    <property type="protein sequence ID" value="ASY22471.1"/>
    <property type="molecule type" value="Genomic_DNA"/>
</dbReference>
<dbReference type="GO" id="GO:0071555">
    <property type="term" value="P:cell wall organization"/>
    <property type="evidence" value="ECO:0007669"/>
    <property type="project" value="UniProtKB-KW"/>
</dbReference>
<feature type="domain" description="Mur ligase N-terminal catalytic" evidence="9">
    <location>
        <begin position="36"/>
        <end position="83"/>
    </location>
</feature>
<feature type="domain" description="Mur ligase C-terminal" evidence="10">
    <location>
        <begin position="345"/>
        <end position="471"/>
    </location>
</feature>
<dbReference type="NCBIfam" id="NF001124">
    <property type="entry name" value="PRK00139.1-2"/>
    <property type="match status" value="1"/>
</dbReference>
<evidence type="ECO:0000256" key="7">
    <source>
        <dbReference type="HAMAP-Rule" id="MF_00208"/>
    </source>
</evidence>
<evidence type="ECO:0000259" key="10">
    <source>
        <dbReference type="Pfam" id="PF02875"/>
    </source>
</evidence>
<dbReference type="PANTHER" id="PTHR23135">
    <property type="entry name" value="MUR LIGASE FAMILY MEMBER"/>
    <property type="match status" value="1"/>
</dbReference>
<dbReference type="HAMAP" id="MF_00208">
    <property type="entry name" value="MurE"/>
    <property type="match status" value="1"/>
</dbReference>
<reference evidence="12 13" key="1">
    <citation type="submission" date="2016-07" db="EMBL/GenBank/DDBJ databases">
        <title>High microdiversification within the ubiquitous acI lineage of Actinobacteria.</title>
        <authorList>
            <person name="Neuenschwander S.M."/>
            <person name="Salcher M."/>
            <person name="Ghai R."/>
            <person name="Pernthaler J."/>
        </authorList>
    </citation>
    <scope>NUCLEOTIDE SEQUENCE [LARGE SCALE GENOMIC DNA]</scope>
    <source>
        <strain evidence="12">MMS-IIB-76</strain>
    </source>
</reference>
<protein>
    <recommendedName>
        <fullName evidence="7">UDP-N-acetylmuramoyl-L-alanyl-D-glutamate--2,6-diaminopimelate ligase</fullName>
        <ecNumber evidence="7">6.3.2.13</ecNumber>
    </recommendedName>
    <alternativeName>
        <fullName evidence="7">Meso-A2pm-adding enzyme</fullName>
    </alternativeName>
    <alternativeName>
        <fullName evidence="7">Meso-diaminopimelate-adding enzyme</fullName>
    </alternativeName>
    <alternativeName>
        <fullName evidence="7">UDP-MurNAc-L-Ala-D-Glu:meso-diaminopimelate ligase</fullName>
    </alternativeName>
    <alternativeName>
        <fullName evidence="7">UDP-MurNAc-tripeptide synthetase</fullName>
    </alternativeName>
    <alternativeName>
        <fullName evidence="7">UDP-N-acetylmuramyl-tripeptide synthetase</fullName>
    </alternativeName>
</protein>
<dbReference type="InterPro" id="IPR004101">
    <property type="entry name" value="Mur_ligase_C"/>
</dbReference>
<dbReference type="GO" id="GO:0008765">
    <property type="term" value="F:UDP-N-acetylmuramoylalanyl-D-glutamate-2,6-diaminopimelate ligase activity"/>
    <property type="evidence" value="ECO:0007669"/>
    <property type="project" value="UniProtKB-UniRule"/>
</dbReference>
<feature type="binding site" evidence="7">
    <location>
        <position position="193"/>
    </location>
    <ligand>
        <name>UDP-N-acetyl-alpha-D-muramoyl-L-alanyl-D-glutamate</name>
        <dbReference type="ChEBI" id="CHEBI:83900"/>
    </ligand>
</feature>
<dbReference type="GO" id="GO:0051301">
    <property type="term" value="P:cell division"/>
    <property type="evidence" value="ECO:0007669"/>
    <property type="project" value="UniProtKB-KW"/>
</dbReference>
<keyword evidence="7" id="KW-0963">Cytoplasm</keyword>
<dbReference type="SUPFAM" id="SSF63418">
    <property type="entry name" value="MurE/MurF N-terminal domain"/>
    <property type="match status" value="1"/>
</dbReference>
<dbReference type="Gene3D" id="3.40.1390.10">
    <property type="entry name" value="MurE/MurF, N-terminal domain"/>
    <property type="match status" value="1"/>
</dbReference>
<dbReference type="GO" id="GO:0000287">
    <property type="term" value="F:magnesium ion binding"/>
    <property type="evidence" value="ECO:0007669"/>
    <property type="project" value="UniProtKB-UniRule"/>
</dbReference>
<keyword evidence="7" id="KW-0460">Magnesium</keyword>
<feature type="binding site" evidence="7">
    <location>
        <begin position="418"/>
        <end position="421"/>
    </location>
    <ligand>
        <name>meso-2,6-diaminopimelate</name>
        <dbReference type="ChEBI" id="CHEBI:57791"/>
    </ligand>
</feature>
<keyword evidence="4 7" id="KW-0573">Peptidoglycan synthesis</keyword>
<comment type="function">
    <text evidence="7">Catalyzes the addition of meso-diaminopimelic acid to the nucleotide precursor UDP-N-acetylmuramoyl-L-alanyl-D-glutamate (UMAG) in the biosynthesis of bacterial cell-wall peptidoglycan.</text>
</comment>
<name>A0AAC9YVD0_9ACTN</name>
<dbReference type="Proteomes" id="UP000217194">
    <property type="component" value="Chromosome"/>
</dbReference>
<keyword evidence="6 7" id="KW-0961">Cell wall biogenesis/degradation</keyword>
<evidence type="ECO:0000256" key="6">
    <source>
        <dbReference type="ARBA" id="ARBA00023316"/>
    </source>
</evidence>
<comment type="caution">
    <text evidence="7">Lacks conserved residue(s) required for the propagation of feature annotation.</text>
</comment>
<dbReference type="SUPFAM" id="SSF53244">
    <property type="entry name" value="MurD-like peptide ligases, peptide-binding domain"/>
    <property type="match status" value="1"/>
</dbReference>
<dbReference type="PANTHER" id="PTHR23135:SF4">
    <property type="entry name" value="UDP-N-ACETYLMURAMOYL-L-ALANYL-D-GLUTAMATE--2,6-DIAMINOPIMELATE LIGASE MURE HOMOLOG, CHLOROPLASTIC"/>
    <property type="match status" value="1"/>
</dbReference>
<evidence type="ECO:0000256" key="5">
    <source>
        <dbReference type="ARBA" id="ARBA00023306"/>
    </source>
</evidence>
<feature type="binding site" evidence="7">
    <location>
        <begin position="166"/>
        <end position="167"/>
    </location>
    <ligand>
        <name>UDP-N-acetyl-alpha-D-muramoyl-L-alanyl-D-glutamate</name>
        <dbReference type="ChEBI" id="CHEBI:83900"/>
    </ligand>
</feature>
<gene>
    <name evidence="7" type="primary">murE</name>
    <name evidence="12" type="ORF">A1sIIB76_02595</name>
</gene>
<dbReference type="Pfam" id="PF01225">
    <property type="entry name" value="Mur_ligase"/>
    <property type="match status" value="1"/>
</dbReference>
<feature type="binding site" evidence="7">
    <location>
        <begin position="124"/>
        <end position="130"/>
    </location>
    <ligand>
        <name>ATP</name>
        <dbReference type="ChEBI" id="CHEBI:30616"/>
    </ligand>
</feature>
<evidence type="ECO:0000259" key="9">
    <source>
        <dbReference type="Pfam" id="PF01225"/>
    </source>
</evidence>
<evidence type="ECO:0000256" key="3">
    <source>
        <dbReference type="ARBA" id="ARBA00022960"/>
    </source>
</evidence>
<dbReference type="Gene3D" id="3.90.190.20">
    <property type="entry name" value="Mur ligase, C-terminal domain"/>
    <property type="match status" value="1"/>
</dbReference>
<evidence type="ECO:0000259" key="11">
    <source>
        <dbReference type="Pfam" id="PF08245"/>
    </source>
</evidence>
<keyword evidence="5 7" id="KW-0131">Cell cycle</keyword>
<evidence type="ECO:0000256" key="8">
    <source>
        <dbReference type="RuleBase" id="RU004135"/>
    </source>
</evidence>
<dbReference type="Pfam" id="PF02875">
    <property type="entry name" value="Mur_ligase_C"/>
    <property type="match status" value="1"/>
</dbReference>
<evidence type="ECO:0000256" key="1">
    <source>
        <dbReference type="ARBA" id="ARBA00005898"/>
    </source>
</evidence>
<evidence type="ECO:0000256" key="2">
    <source>
        <dbReference type="ARBA" id="ARBA00022618"/>
    </source>
</evidence>
<keyword evidence="7" id="KW-0547">Nucleotide-binding</keyword>
<dbReference type="InterPro" id="IPR005761">
    <property type="entry name" value="UDP-N-AcMur-Glu-dNH2Pim_ligase"/>
</dbReference>
<comment type="PTM">
    <text evidence="7">Carboxylation is probably crucial for Mg(2+) binding and, consequently, for the gamma-phosphate positioning of ATP.</text>
</comment>
<dbReference type="InterPro" id="IPR013221">
    <property type="entry name" value="Mur_ligase_cen"/>
</dbReference>
<dbReference type="GO" id="GO:0005737">
    <property type="term" value="C:cytoplasm"/>
    <property type="evidence" value="ECO:0007669"/>
    <property type="project" value="UniProtKB-SubCell"/>
</dbReference>
<proteinExistence type="inferred from homology"/>
<dbReference type="InterPro" id="IPR036565">
    <property type="entry name" value="Mur-like_cat_sf"/>
</dbReference>
<feature type="modified residue" description="N6-carboxylysine" evidence="7">
    <location>
        <position position="233"/>
    </location>
</feature>
<sequence>MIRPLTNFSLNLSEVAQLVSAENTEAIKKLAAGIEITGVVHSDSEVEAGDIFLAIPGTKVHGANFIAAAVARGAVAVVTDVAGAALTSALPTLVVKDVRSAGAMIASSLYKDPTRDLATIGITGTNGKTTVSTLLYQLFAGAGRESGLIGTIETRIGSEVLKSVRTTPEAPELQALSAVMRERHMRSIVMEVSSHALSMNRVKASHFAIVGFTNLSQDHLDFHKDLESYFAAKAKLFTYEYADLGFINIDNEYGARLAAQCEIPVVTLSRTNSAAQWHFTAIHTIASGAEISIRGNGGILIESKTSLLGGYNLDNLLMAVAIAHESGIDPVEIAALIPALTGAPGRVEPISLGQNFTALVDYAHSPDAVEKVLAAAREFTTGKVIAVLGCGGDRDATKRPLMGQALASGSDVAIFTSDNPRSESPAEILRQMTSKVDINEPSKIIEDRLAAITYAVNLASVGDTVLILGKGHEVGQEVAGVITPFDDRLTLAQAIEAKK</sequence>
<feature type="binding site" evidence="7">
    <location>
        <position position="201"/>
    </location>
    <ligand>
        <name>UDP-N-acetyl-alpha-D-muramoyl-L-alanyl-D-glutamate</name>
        <dbReference type="ChEBI" id="CHEBI:83900"/>
    </ligand>
</feature>
<dbReference type="InterPro" id="IPR036615">
    <property type="entry name" value="Mur_ligase_C_dom_sf"/>
</dbReference>
<evidence type="ECO:0000256" key="4">
    <source>
        <dbReference type="ARBA" id="ARBA00022984"/>
    </source>
</evidence>
<dbReference type="GO" id="GO:0005524">
    <property type="term" value="F:ATP binding"/>
    <property type="evidence" value="ECO:0007669"/>
    <property type="project" value="UniProtKB-UniRule"/>
</dbReference>
<dbReference type="Pfam" id="PF08245">
    <property type="entry name" value="Mur_ligase_M"/>
    <property type="match status" value="1"/>
</dbReference>
<dbReference type="AlphaFoldDB" id="A0AAC9YVD0"/>
<feature type="domain" description="Mur ligase central" evidence="11">
    <location>
        <begin position="122"/>
        <end position="323"/>
    </location>
</feature>
<dbReference type="InterPro" id="IPR000713">
    <property type="entry name" value="Mur_ligase_N"/>
</dbReference>
<keyword evidence="3 7" id="KW-0133">Cell shape</keyword>
<dbReference type="GO" id="GO:0009252">
    <property type="term" value="P:peptidoglycan biosynthetic process"/>
    <property type="evidence" value="ECO:0007669"/>
    <property type="project" value="UniProtKB-UniRule"/>
</dbReference>
<dbReference type="NCBIfam" id="NF001126">
    <property type="entry name" value="PRK00139.1-4"/>
    <property type="match status" value="1"/>
</dbReference>
<evidence type="ECO:0000313" key="12">
    <source>
        <dbReference type="EMBL" id="ASY22471.1"/>
    </source>
</evidence>
<comment type="subcellular location">
    <subcellularLocation>
        <location evidence="7 8">Cytoplasm</location>
    </subcellularLocation>
</comment>
<comment type="similarity">
    <text evidence="1 7">Belongs to the MurCDEF family. MurE subfamily.</text>
</comment>
<dbReference type="EC" id="6.3.2.13" evidence="7"/>
<dbReference type="InterPro" id="IPR035911">
    <property type="entry name" value="MurE/MurF_N"/>
</dbReference>
<comment type="catalytic activity">
    <reaction evidence="7">
        <text>UDP-N-acetyl-alpha-D-muramoyl-L-alanyl-D-glutamate + meso-2,6-diaminopimelate + ATP = UDP-N-acetyl-alpha-D-muramoyl-L-alanyl-gamma-D-glutamyl-meso-2,6-diaminopimelate + ADP + phosphate + H(+)</text>
        <dbReference type="Rhea" id="RHEA:23676"/>
        <dbReference type="ChEBI" id="CHEBI:15378"/>
        <dbReference type="ChEBI" id="CHEBI:30616"/>
        <dbReference type="ChEBI" id="CHEBI:43474"/>
        <dbReference type="ChEBI" id="CHEBI:57791"/>
        <dbReference type="ChEBI" id="CHEBI:83900"/>
        <dbReference type="ChEBI" id="CHEBI:83905"/>
        <dbReference type="ChEBI" id="CHEBI:456216"/>
        <dbReference type="EC" id="6.3.2.13"/>
    </reaction>
</comment>
<dbReference type="Gene3D" id="3.40.1190.10">
    <property type="entry name" value="Mur-like, catalytic domain"/>
    <property type="match status" value="1"/>
</dbReference>
<feature type="short sequence motif" description="Meso-diaminopimelate recognition motif" evidence="7">
    <location>
        <begin position="418"/>
        <end position="421"/>
    </location>
</feature>
<feature type="binding site" evidence="7">
    <location>
        <position position="394"/>
    </location>
    <ligand>
        <name>meso-2,6-diaminopimelate</name>
        <dbReference type="ChEBI" id="CHEBI:57791"/>
    </ligand>
</feature>
<keyword evidence="7 12" id="KW-0436">Ligase</keyword>
<dbReference type="GO" id="GO:0008360">
    <property type="term" value="P:regulation of cell shape"/>
    <property type="evidence" value="ECO:0007669"/>
    <property type="project" value="UniProtKB-KW"/>
</dbReference>
<comment type="cofactor">
    <cofactor evidence="7">
        <name>Mg(2+)</name>
        <dbReference type="ChEBI" id="CHEBI:18420"/>
    </cofactor>
</comment>
<accession>A0AAC9YVD0</accession>
<comment type="pathway">
    <text evidence="7 8">Cell wall biogenesis; peptidoglycan biosynthesis.</text>
</comment>
<dbReference type="SUPFAM" id="SSF53623">
    <property type="entry name" value="MurD-like peptide ligases, catalytic domain"/>
    <property type="match status" value="1"/>
</dbReference>
<keyword evidence="2 7" id="KW-0132">Cell division</keyword>